<comment type="similarity">
    <text evidence="1">Belongs to the YciI family.</text>
</comment>
<dbReference type="InterPro" id="IPR011008">
    <property type="entry name" value="Dimeric_a/b-barrel"/>
</dbReference>
<evidence type="ECO:0000313" key="4">
    <source>
        <dbReference type="EMBL" id="MBQ0934087.1"/>
    </source>
</evidence>
<dbReference type="Proteomes" id="UP000672097">
    <property type="component" value="Unassembled WGS sequence"/>
</dbReference>
<keyword evidence="5" id="KW-1185">Reference proteome</keyword>
<dbReference type="EMBL" id="JAGQDG010000001">
    <property type="protein sequence ID" value="MBQ0934087.1"/>
    <property type="molecule type" value="Genomic_DNA"/>
</dbReference>
<evidence type="ECO:0000256" key="1">
    <source>
        <dbReference type="ARBA" id="ARBA00007689"/>
    </source>
</evidence>
<dbReference type="Pfam" id="PF03795">
    <property type="entry name" value="YCII"/>
    <property type="match status" value="1"/>
</dbReference>
<evidence type="ECO:0000259" key="3">
    <source>
        <dbReference type="Pfam" id="PF03795"/>
    </source>
</evidence>
<keyword evidence="2" id="KW-0732">Signal</keyword>
<feature type="domain" description="YCII-related" evidence="3">
    <location>
        <begin position="70"/>
        <end position="134"/>
    </location>
</feature>
<name>A0ABS5DSF8_9BURK</name>
<sequence length="147" mass="15702">MNSLVLHLRRLSLLGVSAAALCLAGFAQAQTATPPAPTSTSTPAKAMSRPTFLYVLRLAPTLHQDSGWTDRERGLVGAHFQYLKAATEAGQVLLAGRTNEPLDKTFGLVIFEADDEAAARRFMEGDPAVKAGVMLATLHPYGVALKR</sequence>
<evidence type="ECO:0000313" key="5">
    <source>
        <dbReference type="Proteomes" id="UP000672097"/>
    </source>
</evidence>
<proteinExistence type="inferred from homology"/>
<reference evidence="4 5" key="1">
    <citation type="submission" date="2021-04" db="EMBL/GenBank/DDBJ databases">
        <title>The genome sequence of type strain Ideonella paludis KCTC 32238.</title>
        <authorList>
            <person name="Liu Y."/>
        </authorList>
    </citation>
    <scope>NUCLEOTIDE SEQUENCE [LARGE SCALE GENOMIC DNA]</scope>
    <source>
        <strain evidence="4 5">KCTC 32238</strain>
    </source>
</reference>
<dbReference type="InterPro" id="IPR005545">
    <property type="entry name" value="YCII"/>
</dbReference>
<evidence type="ECO:0000256" key="2">
    <source>
        <dbReference type="SAM" id="SignalP"/>
    </source>
</evidence>
<gene>
    <name evidence="4" type="ORF">KAK11_02020</name>
</gene>
<feature type="signal peptide" evidence="2">
    <location>
        <begin position="1"/>
        <end position="29"/>
    </location>
</feature>
<dbReference type="Gene3D" id="3.30.70.1060">
    <property type="entry name" value="Dimeric alpha+beta barrel"/>
    <property type="match status" value="1"/>
</dbReference>
<accession>A0ABS5DSF8</accession>
<organism evidence="4 5">
    <name type="scientific">Ideonella paludis</name>
    <dbReference type="NCBI Taxonomy" id="1233411"/>
    <lineage>
        <taxon>Bacteria</taxon>
        <taxon>Pseudomonadati</taxon>
        <taxon>Pseudomonadota</taxon>
        <taxon>Betaproteobacteria</taxon>
        <taxon>Burkholderiales</taxon>
        <taxon>Sphaerotilaceae</taxon>
        <taxon>Ideonella</taxon>
    </lineage>
</organism>
<comment type="caution">
    <text evidence="4">The sequence shown here is derived from an EMBL/GenBank/DDBJ whole genome shotgun (WGS) entry which is preliminary data.</text>
</comment>
<feature type="chain" id="PRO_5045443599" description="YCII-related domain-containing protein" evidence="2">
    <location>
        <begin position="30"/>
        <end position="147"/>
    </location>
</feature>
<dbReference type="RefSeq" id="WP_210805627.1">
    <property type="nucleotide sequence ID" value="NZ_JAGQDG010000001.1"/>
</dbReference>
<protein>
    <recommendedName>
        <fullName evidence="3">YCII-related domain-containing protein</fullName>
    </recommendedName>
</protein>
<dbReference type="SUPFAM" id="SSF54909">
    <property type="entry name" value="Dimeric alpha+beta barrel"/>
    <property type="match status" value="1"/>
</dbReference>